<keyword evidence="1" id="KW-1133">Transmembrane helix</keyword>
<evidence type="ECO:0000313" key="2">
    <source>
        <dbReference type="EMBL" id="GMT36704.1"/>
    </source>
</evidence>
<gene>
    <name evidence="2" type="ORF">PFISCL1PPCAC_28001</name>
</gene>
<feature type="transmembrane region" description="Helical" evidence="1">
    <location>
        <begin position="70"/>
        <end position="95"/>
    </location>
</feature>
<feature type="transmembrane region" description="Helical" evidence="1">
    <location>
        <begin position="17"/>
        <end position="39"/>
    </location>
</feature>
<organism evidence="2 3">
    <name type="scientific">Pristionchus fissidentatus</name>
    <dbReference type="NCBI Taxonomy" id="1538716"/>
    <lineage>
        <taxon>Eukaryota</taxon>
        <taxon>Metazoa</taxon>
        <taxon>Ecdysozoa</taxon>
        <taxon>Nematoda</taxon>
        <taxon>Chromadorea</taxon>
        <taxon>Rhabditida</taxon>
        <taxon>Rhabditina</taxon>
        <taxon>Diplogasteromorpha</taxon>
        <taxon>Diplogasteroidea</taxon>
        <taxon>Neodiplogasteridae</taxon>
        <taxon>Pristionchus</taxon>
    </lineage>
</organism>
<dbReference type="EMBL" id="BTSY01000007">
    <property type="protein sequence ID" value="GMT36704.1"/>
    <property type="molecule type" value="Genomic_DNA"/>
</dbReference>
<protein>
    <submittedName>
        <fullName evidence="2">Uncharacterized protein</fullName>
    </submittedName>
</protein>
<dbReference type="SUPFAM" id="SSF103473">
    <property type="entry name" value="MFS general substrate transporter"/>
    <property type="match status" value="1"/>
</dbReference>
<sequence>VLLPKLQEYFTITDSSIALMSTASISSGVVAFSLMFCFGDQLDMKIMMCSSVVAEVALHVVSLLCGPTQFWLFVTARSCAAFCGALFQVSLNVTIGGMYKGLSLTRAFTFLMIVDTSFRIISQTVSSYFVTNSSLSWKASALVPSLLSLPLIVM</sequence>
<comment type="caution">
    <text evidence="2">The sequence shown here is derived from an EMBL/GenBank/DDBJ whole genome shotgun (WGS) entry which is preliminary data.</text>
</comment>
<accession>A0AAV5X108</accession>
<keyword evidence="1" id="KW-0472">Membrane</keyword>
<reference evidence="2" key="1">
    <citation type="submission" date="2023-10" db="EMBL/GenBank/DDBJ databases">
        <title>Genome assembly of Pristionchus species.</title>
        <authorList>
            <person name="Yoshida K."/>
            <person name="Sommer R.J."/>
        </authorList>
    </citation>
    <scope>NUCLEOTIDE SEQUENCE</scope>
    <source>
        <strain evidence="2">RS5133</strain>
    </source>
</reference>
<dbReference type="Gene3D" id="1.20.1250.20">
    <property type="entry name" value="MFS general substrate transporter like domains"/>
    <property type="match status" value="1"/>
</dbReference>
<feature type="transmembrane region" description="Helical" evidence="1">
    <location>
        <begin position="46"/>
        <end position="64"/>
    </location>
</feature>
<dbReference type="Proteomes" id="UP001432322">
    <property type="component" value="Unassembled WGS sequence"/>
</dbReference>
<name>A0AAV5X108_9BILA</name>
<feature type="non-terminal residue" evidence="2">
    <location>
        <position position="154"/>
    </location>
</feature>
<evidence type="ECO:0000313" key="3">
    <source>
        <dbReference type="Proteomes" id="UP001432322"/>
    </source>
</evidence>
<feature type="non-terminal residue" evidence="2">
    <location>
        <position position="1"/>
    </location>
</feature>
<dbReference type="AlphaFoldDB" id="A0AAV5X108"/>
<evidence type="ECO:0000256" key="1">
    <source>
        <dbReference type="SAM" id="Phobius"/>
    </source>
</evidence>
<keyword evidence="3" id="KW-1185">Reference proteome</keyword>
<keyword evidence="1" id="KW-0812">Transmembrane</keyword>
<proteinExistence type="predicted"/>
<dbReference type="InterPro" id="IPR036259">
    <property type="entry name" value="MFS_trans_sf"/>
</dbReference>